<dbReference type="EMBL" id="RRYP01002342">
    <property type="protein sequence ID" value="TNV84877.1"/>
    <property type="molecule type" value="Genomic_DNA"/>
</dbReference>
<keyword evidence="3" id="KW-1185">Reference proteome</keyword>
<dbReference type="PANTHER" id="PTHR23074">
    <property type="entry name" value="AAA DOMAIN-CONTAINING"/>
    <property type="match status" value="1"/>
</dbReference>
<dbReference type="InterPro" id="IPR003959">
    <property type="entry name" value="ATPase_AAA_core"/>
</dbReference>
<evidence type="ECO:0000259" key="1">
    <source>
        <dbReference type="SMART" id="SM00382"/>
    </source>
</evidence>
<accession>A0A8J8NZ66</accession>
<evidence type="ECO:0000313" key="3">
    <source>
        <dbReference type="Proteomes" id="UP000785679"/>
    </source>
</evidence>
<dbReference type="SMART" id="SM00382">
    <property type="entry name" value="AAA"/>
    <property type="match status" value="1"/>
</dbReference>
<dbReference type="Proteomes" id="UP000785679">
    <property type="component" value="Unassembled WGS sequence"/>
</dbReference>
<dbReference type="InterPro" id="IPR050304">
    <property type="entry name" value="MT-severing_AAA_ATPase"/>
</dbReference>
<dbReference type="OrthoDB" id="10254455at2759"/>
<sequence>MDKLNEDAVIRDYLRPASVNEDLLKQLELKIRRKWENISEFIKCLDDFKKASLVQFQPERSSLIDDDEDMLSQNIKRPSQTFQYPGAIGGIQNVNKRLEPLKTKIQILTSNREIQTFLNGEIKKDLKRIMMNALDFFHKMTHKEKTCGLYYYPSREQNSIQLFKRIIAVRQYAGGNSGDQQIPLLDNEFSYEVYPNTVSIIFLNMDQLGLRSQSFEQIDEVEVKFSMDLESSLKLPELRSSAPQHKKDLYLKEQQRALRGFYKFLLYFIEEQVCYPQLEREDLRKAKQEICQKFIGCEKFLDKFSHKLDIFSSSIYPSSKGILLFGPPGTGKSAITNAFCEASGFRYVCTPLAAGELKKGIVGDSQRTINEMRARANLVPWDLLFCLIDEIDCLVPDRNAQNASNTDSDLISVILSTMDGVNCTPNLKFVASTNHLSKMDDAFLRREEIQLFLGNPSMKDRQQWIIQKFLQDSSTINFSADNMRKLLQNFYHQVLTTERRSTEEWKRVLKNFIQDLSTESKNMLGTQTTAEIFDNETNFLRFTHKPKFEKFLEFAKDVRSNHLNVTKRMVINLGVTKDNINECIQVETFGEINHNQQLDNLYEILSQAQQNQSGDADHNTSATFKLLIAGLTIFDSIEFNFYGDGVSQAVYEIIHFSQQKGQIKRLFNHHPQSFFLYLTDLKTQDEFMAGSHFDQEQFELATLFISLENLIKADYQEVINCHKIFEQFMINLNHYWLQKPLVKYCGSFTDLEYVKRAWLWQILRFSYVYDADSVILMDNRLLQENNSNDDAQAASFVQKKIQEVQRYDRPVIILDLDSLALCSLETSGMKEIMEHASLYAMTGGNNQSTHSYQTQRPQTLQILLKLFSQVKKDSNCWIIAVCSSPKLLLDLTTEACWQKSPSVLNFERNEAEENELRVCTVCGESSTIKLNRQEMKCKVHLLRNQVFFEKPAANPGGQPQKEYITFDEAVRRVRLNQPGVDNYMFKYKCCNQPLESKGETSAYHVFR</sequence>
<dbReference type="SUPFAM" id="SSF52540">
    <property type="entry name" value="P-loop containing nucleoside triphosphate hydrolases"/>
    <property type="match status" value="1"/>
</dbReference>
<dbReference type="GO" id="GO:0016887">
    <property type="term" value="F:ATP hydrolysis activity"/>
    <property type="evidence" value="ECO:0007669"/>
    <property type="project" value="InterPro"/>
</dbReference>
<dbReference type="InterPro" id="IPR027417">
    <property type="entry name" value="P-loop_NTPase"/>
</dbReference>
<dbReference type="InterPro" id="IPR003593">
    <property type="entry name" value="AAA+_ATPase"/>
</dbReference>
<dbReference type="AlphaFoldDB" id="A0A8J8NZ66"/>
<dbReference type="Gene3D" id="3.40.50.300">
    <property type="entry name" value="P-loop containing nucleotide triphosphate hydrolases"/>
    <property type="match status" value="1"/>
</dbReference>
<gene>
    <name evidence="2" type="ORF">FGO68_gene4338</name>
</gene>
<dbReference type="PANTHER" id="PTHR23074:SF83">
    <property type="entry name" value="VACUOLAR PROTEIN SORTING-ASSOCIATED PROTEIN 4A"/>
    <property type="match status" value="1"/>
</dbReference>
<reference evidence="2" key="1">
    <citation type="submission" date="2019-06" db="EMBL/GenBank/DDBJ databases">
        <authorList>
            <person name="Zheng W."/>
        </authorList>
    </citation>
    <scope>NUCLEOTIDE SEQUENCE</scope>
    <source>
        <strain evidence="2">QDHG01</strain>
    </source>
</reference>
<name>A0A8J8NZ66_HALGN</name>
<proteinExistence type="predicted"/>
<evidence type="ECO:0000313" key="2">
    <source>
        <dbReference type="EMBL" id="TNV84877.1"/>
    </source>
</evidence>
<organism evidence="2 3">
    <name type="scientific">Halteria grandinella</name>
    <dbReference type="NCBI Taxonomy" id="5974"/>
    <lineage>
        <taxon>Eukaryota</taxon>
        <taxon>Sar</taxon>
        <taxon>Alveolata</taxon>
        <taxon>Ciliophora</taxon>
        <taxon>Intramacronucleata</taxon>
        <taxon>Spirotrichea</taxon>
        <taxon>Stichotrichia</taxon>
        <taxon>Sporadotrichida</taxon>
        <taxon>Halteriidae</taxon>
        <taxon>Halteria</taxon>
    </lineage>
</organism>
<comment type="caution">
    <text evidence="2">The sequence shown here is derived from an EMBL/GenBank/DDBJ whole genome shotgun (WGS) entry which is preliminary data.</text>
</comment>
<protein>
    <recommendedName>
        <fullName evidence="1">AAA+ ATPase domain-containing protein</fullName>
    </recommendedName>
</protein>
<dbReference type="GO" id="GO:0005524">
    <property type="term" value="F:ATP binding"/>
    <property type="evidence" value="ECO:0007669"/>
    <property type="project" value="InterPro"/>
</dbReference>
<dbReference type="Pfam" id="PF00004">
    <property type="entry name" value="AAA"/>
    <property type="match status" value="1"/>
</dbReference>
<dbReference type="CDD" id="cd19481">
    <property type="entry name" value="RecA-like_protease"/>
    <property type="match status" value="1"/>
</dbReference>
<feature type="domain" description="AAA+ ATPase" evidence="1">
    <location>
        <begin position="318"/>
        <end position="457"/>
    </location>
</feature>